<dbReference type="SUPFAM" id="SSF55447">
    <property type="entry name" value="CO dehydrogenase flavoprotein C-terminal domain-like"/>
    <property type="match status" value="1"/>
</dbReference>
<dbReference type="RefSeq" id="WP_115990938.1">
    <property type="nucleotide sequence ID" value="NZ_QRDY01000001.1"/>
</dbReference>
<dbReference type="InterPro" id="IPR005107">
    <property type="entry name" value="CO_DH_flav_C"/>
</dbReference>
<dbReference type="InterPro" id="IPR051312">
    <property type="entry name" value="Diverse_Substr_Oxidored"/>
</dbReference>
<feature type="domain" description="FAD-binding PCMH-type" evidence="4">
    <location>
        <begin position="7"/>
        <end position="182"/>
    </location>
</feature>
<dbReference type="EMBL" id="QRDY01000001">
    <property type="protein sequence ID" value="RED65983.1"/>
    <property type="molecule type" value="Genomic_DNA"/>
</dbReference>
<dbReference type="InterPro" id="IPR016166">
    <property type="entry name" value="FAD-bd_PCMH"/>
</dbReference>
<sequence length="309" mass="33892">MASGYEDKIMSPSVWHPRDTTEAWTFKKLLDSDAIYVAGGTLLRTQWESGLAAVPKHLIDLSSIPGLTGIEKKEDSLAIGALTTLGQCRKDPDVLQHSPLLVEAVRSIAASSVRNLATIGGNIVSRVGDSLPVFIVCQAEFEWNTGLSPMTEDASEWVERLQVQLPKASHLLTRVHLPLFRETDLVPKRFGAFHKVGRREAFTPSLVTVAINGGMKPDGKIADIRIAVGGGQTIPHRLVAVEKILKGQIPNRELLGEAYHAVMNGYRPKSDPFATDDYRKKTAANLIITEIWKTYSEWADGGREPDGAY</sequence>
<dbReference type="AlphaFoldDB" id="A0A3D9IVW4"/>
<keyword evidence="2" id="KW-0274">FAD</keyword>
<keyword evidence="6" id="KW-1185">Reference proteome</keyword>
<evidence type="ECO:0000313" key="6">
    <source>
        <dbReference type="Proteomes" id="UP000256869"/>
    </source>
</evidence>
<evidence type="ECO:0000313" key="5">
    <source>
        <dbReference type="EMBL" id="RED65983.1"/>
    </source>
</evidence>
<dbReference type="InterPro" id="IPR002346">
    <property type="entry name" value="Mopterin_DH_FAD-bd"/>
</dbReference>
<proteinExistence type="predicted"/>
<dbReference type="InterPro" id="IPR016169">
    <property type="entry name" value="FAD-bd_PCMH_sub2"/>
</dbReference>
<evidence type="ECO:0000259" key="4">
    <source>
        <dbReference type="PROSITE" id="PS51387"/>
    </source>
</evidence>
<organism evidence="5 6">
    <name type="scientific">Cohnella lupini</name>
    <dbReference type="NCBI Taxonomy" id="1294267"/>
    <lineage>
        <taxon>Bacteria</taxon>
        <taxon>Bacillati</taxon>
        <taxon>Bacillota</taxon>
        <taxon>Bacilli</taxon>
        <taxon>Bacillales</taxon>
        <taxon>Paenibacillaceae</taxon>
        <taxon>Cohnella</taxon>
    </lineage>
</organism>
<gene>
    <name evidence="5" type="ORF">DFP95_101481</name>
</gene>
<keyword evidence="3" id="KW-0560">Oxidoreductase</keyword>
<comment type="caution">
    <text evidence="5">The sequence shown here is derived from an EMBL/GenBank/DDBJ whole genome shotgun (WGS) entry which is preliminary data.</text>
</comment>
<evidence type="ECO:0000256" key="2">
    <source>
        <dbReference type="ARBA" id="ARBA00022827"/>
    </source>
</evidence>
<dbReference type="InterPro" id="IPR036318">
    <property type="entry name" value="FAD-bd_PCMH-like_sf"/>
</dbReference>
<dbReference type="PANTHER" id="PTHR42659">
    <property type="entry name" value="XANTHINE DEHYDROGENASE SUBUNIT C-RELATED"/>
    <property type="match status" value="1"/>
</dbReference>
<dbReference type="Pfam" id="PF00941">
    <property type="entry name" value="FAD_binding_5"/>
    <property type="match status" value="1"/>
</dbReference>
<dbReference type="SMART" id="SM01092">
    <property type="entry name" value="CO_deh_flav_C"/>
    <property type="match status" value="1"/>
</dbReference>
<dbReference type="OrthoDB" id="9774454at2"/>
<accession>A0A3D9IVW4</accession>
<protein>
    <submittedName>
        <fullName evidence="5">Carbon-monoxide dehydrogenase medium subunit</fullName>
    </submittedName>
</protein>
<evidence type="ECO:0000256" key="3">
    <source>
        <dbReference type="ARBA" id="ARBA00023002"/>
    </source>
</evidence>
<dbReference type="Gene3D" id="3.30.465.10">
    <property type="match status" value="1"/>
</dbReference>
<dbReference type="PANTHER" id="PTHR42659:SF2">
    <property type="entry name" value="XANTHINE DEHYDROGENASE SUBUNIT C-RELATED"/>
    <property type="match status" value="1"/>
</dbReference>
<reference evidence="5 6" key="1">
    <citation type="submission" date="2018-07" db="EMBL/GenBank/DDBJ databases">
        <title>Genomic Encyclopedia of Type Strains, Phase III (KMG-III): the genomes of soil and plant-associated and newly described type strains.</title>
        <authorList>
            <person name="Whitman W."/>
        </authorList>
    </citation>
    <scope>NUCLEOTIDE SEQUENCE [LARGE SCALE GENOMIC DNA]</scope>
    <source>
        <strain evidence="5 6">CECT 8236</strain>
    </source>
</reference>
<keyword evidence="1" id="KW-0285">Flavoprotein</keyword>
<dbReference type="GO" id="GO:0016491">
    <property type="term" value="F:oxidoreductase activity"/>
    <property type="evidence" value="ECO:0007669"/>
    <property type="project" value="UniProtKB-KW"/>
</dbReference>
<dbReference type="PROSITE" id="PS51387">
    <property type="entry name" value="FAD_PCMH"/>
    <property type="match status" value="1"/>
</dbReference>
<dbReference type="Gene3D" id="3.30.390.50">
    <property type="entry name" value="CO dehydrogenase flavoprotein, C-terminal domain"/>
    <property type="match status" value="1"/>
</dbReference>
<evidence type="ECO:0000256" key="1">
    <source>
        <dbReference type="ARBA" id="ARBA00022630"/>
    </source>
</evidence>
<name>A0A3D9IVW4_9BACL</name>
<dbReference type="Proteomes" id="UP000256869">
    <property type="component" value="Unassembled WGS sequence"/>
</dbReference>
<dbReference type="Pfam" id="PF03450">
    <property type="entry name" value="CO_deh_flav_C"/>
    <property type="match status" value="1"/>
</dbReference>
<dbReference type="SUPFAM" id="SSF56176">
    <property type="entry name" value="FAD-binding/transporter-associated domain-like"/>
    <property type="match status" value="1"/>
</dbReference>
<dbReference type="InterPro" id="IPR036683">
    <property type="entry name" value="CO_DH_flav_C_dom_sf"/>
</dbReference>
<dbReference type="GO" id="GO:0071949">
    <property type="term" value="F:FAD binding"/>
    <property type="evidence" value="ECO:0007669"/>
    <property type="project" value="InterPro"/>
</dbReference>